<sequence length="387" mass="44301">MDPDDWLLPKDVPSWCFSPEERPLTWEEWFWLVVEDVGSSARKVCSLLCQATLKLTVLFISTVACGLIIGWFLNNETYTPTPSSFELSPSYPENVELIPEEFEHHGNHRQTADDKNGASYLVFPEPNLPMSRNWKFLTSLAYDDLQSQLIFHAHEPWAPQVKSLTRRTDKTVQEEFSKFSQCQNLWHQPSTVANEKLSLVTTMLKKKRDELSALTLRTYENPYSRCFNQQTTHRNVDTLSHMAFLLGLAAEEQVEKLEDDTACFQAVEWRLALSADSFHKVKDLIPGDVASSVRYHIQADVGILKIATEFATREASEVVSFFQHHLDRAILIYHDIQTEQENMSRWLENAQGPCGVSEEHIDVLEKANYLLSQGQLLSQGTGAKFEM</sequence>
<organism evidence="2 3">
    <name type="scientific">Clonostachys chloroleuca</name>
    <dbReference type="NCBI Taxonomy" id="1926264"/>
    <lineage>
        <taxon>Eukaryota</taxon>
        <taxon>Fungi</taxon>
        <taxon>Dikarya</taxon>
        <taxon>Ascomycota</taxon>
        <taxon>Pezizomycotina</taxon>
        <taxon>Sordariomycetes</taxon>
        <taxon>Hypocreomycetidae</taxon>
        <taxon>Hypocreales</taxon>
        <taxon>Bionectriaceae</taxon>
        <taxon>Clonostachys</taxon>
    </lineage>
</organism>
<keyword evidence="1" id="KW-0472">Membrane</keyword>
<accession>A0AA35Q2I0</accession>
<keyword evidence="3" id="KW-1185">Reference proteome</keyword>
<dbReference type="EMBL" id="CABFNP030000999">
    <property type="protein sequence ID" value="CAI6089372.1"/>
    <property type="molecule type" value="Genomic_DNA"/>
</dbReference>
<keyword evidence="1" id="KW-1133">Transmembrane helix</keyword>
<name>A0AA35Q2I0_9HYPO</name>
<comment type="caution">
    <text evidence="2">The sequence shown here is derived from an EMBL/GenBank/DDBJ whole genome shotgun (WGS) entry which is preliminary data.</text>
</comment>
<gene>
    <name evidence="2" type="ORF">CCHLO57077_00017851</name>
</gene>
<evidence type="ECO:0000256" key="1">
    <source>
        <dbReference type="SAM" id="Phobius"/>
    </source>
</evidence>
<keyword evidence="1" id="KW-0812">Transmembrane</keyword>
<evidence type="ECO:0000313" key="2">
    <source>
        <dbReference type="EMBL" id="CAI6089372.1"/>
    </source>
</evidence>
<reference evidence="2" key="1">
    <citation type="submission" date="2023-01" db="EMBL/GenBank/DDBJ databases">
        <authorList>
            <person name="Piombo E."/>
        </authorList>
    </citation>
    <scope>NUCLEOTIDE SEQUENCE</scope>
</reference>
<dbReference type="AlphaFoldDB" id="A0AA35Q2I0"/>
<proteinExistence type="predicted"/>
<evidence type="ECO:0000313" key="3">
    <source>
        <dbReference type="Proteomes" id="UP001160390"/>
    </source>
</evidence>
<dbReference type="Proteomes" id="UP001160390">
    <property type="component" value="Unassembled WGS sequence"/>
</dbReference>
<feature type="transmembrane region" description="Helical" evidence="1">
    <location>
        <begin position="52"/>
        <end position="73"/>
    </location>
</feature>
<protein>
    <submittedName>
        <fullName evidence="2">Uncharacterized protein</fullName>
    </submittedName>
</protein>